<dbReference type="Proteomes" id="UP001055439">
    <property type="component" value="Chromosome 8"/>
</dbReference>
<organism evidence="3 4">
    <name type="scientific">Musa troglodytarum</name>
    <name type="common">fe'i banana</name>
    <dbReference type="NCBI Taxonomy" id="320322"/>
    <lineage>
        <taxon>Eukaryota</taxon>
        <taxon>Viridiplantae</taxon>
        <taxon>Streptophyta</taxon>
        <taxon>Embryophyta</taxon>
        <taxon>Tracheophyta</taxon>
        <taxon>Spermatophyta</taxon>
        <taxon>Magnoliopsida</taxon>
        <taxon>Liliopsida</taxon>
        <taxon>Zingiberales</taxon>
        <taxon>Musaceae</taxon>
        <taxon>Musa</taxon>
    </lineage>
</organism>
<dbReference type="PANTHER" id="PTHR46700">
    <property type="entry name" value="ARM REPEAT SUPERFAMILY PROTEIN"/>
    <property type="match status" value="1"/>
</dbReference>
<dbReference type="InterPro" id="IPR016024">
    <property type="entry name" value="ARM-type_fold"/>
</dbReference>
<dbReference type="AlphaFoldDB" id="A0A9E7KN35"/>
<reference evidence="3" key="1">
    <citation type="submission" date="2022-05" db="EMBL/GenBank/DDBJ databases">
        <title>The Musa troglodytarum L. genome provides insights into the mechanism of non-climacteric behaviour and enrichment of carotenoids.</title>
        <authorList>
            <person name="Wang J."/>
        </authorList>
    </citation>
    <scope>NUCLEOTIDE SEQUENCE</scope>
    <source>
        <tissue evidence="3">Leaf</tissue>
    </source>
</reference>
<evidence type="ECO:0000313" key="3">
    <source>
        <dbReference type="EMBL" id="URE27323.1"/>
    </source>
</evidence>
<evidence type="ECO:0000313" key="4">
    <source>
        <dbReference type="Proteomes" id="UP001055439"/>
    </source>
</evidence>
<accession>A0A9E7KN35</accession>
<dbReference type="PANTHER" id="PTHR46700:SF1">
    <property type="entry name" value="ARM REPEAT SUPERFAMILY PROTEIN"/>
    <property type="match status" value="1"/>
</dbReference>
<keyword evidence="4" id="KW-1185">Reference proteome</keyword>
<evidence type="ECO:0000256" key="1">
    <source>
        <dbReference type="PROSITE-ProRule" id="PRU00259"/>
    </source>
</evidence>
<dbReference type="OrthoDB" id="7537227at2759"/>
<dbReference type="Pfam" id="PF00514">
    <property type="entry name" value="Arm"/>
    <property type="match status" value="1"/>
</dbReference>
<gene>
    <name evidence="3" type="ORF">MUK42_12923</name>
</gene>
<feature type="region of interest" description="Disordered" evidence="2">
    <location>
        <begin position="1"/>
        <end position="36"/>
    </location>
</feature>
<dbReference type="InterPro" id="IPR011989">
    <property type="entry name" value="ARM-like"/>
</dbReference>
<protein>
    <submittedName>
        <fullName evidence="3">U-box domain-containing protein</fullName>
    </submittedName>
</protein>
<dbReference type="InterPro" id="IPR000225">
    <property type="entry name" value="Armadillo"/>
</dbReference>
<dbReference type="SUPFAM" id="SSF48371">
    <property type="entry name" value="ARM repeat"/>
    <property type="match status" value="1"/>
</dbReference>
<sequence>MCQTLSPAARSGAGTPRSRRRCRTSPSGFPVATRRRGASAKARSVFAVVQPLVAMLPAPEHDNREAALLALLNLAAHNERNEDRIVKSHAVPHLVELLRSKKNNLRELATAAVLTLSASTPNKPTIATSGAVPLLVQILIAEAVKPLLTLLKDC</sequence>
<name>A0A9E7KN35_9LILI</name>
<dbReference type="EMBL" id="CP097510">
    <property type="protein sequence ID" value="URE27323.1"/>
    <property type="molecule type" value="Genomic_DNA"/>
</dbReference>
<dbReference type="PROSITE" id="PS50176">
    <property type="entry name" value="ARM_REPEAT"/>
    <property type="match status" value="1"/>
</dbReference>
<feature type="repeat" description="ARM" evidence="1">
    <location>
        <begin position="89"/>
        <end position="131"/>
    </location>
</feature>
<dbReference type="Gene3D" id="1.25.10.10">
    <property type="entry name" value="Leucine-rich Repeat Variant"/>
    <property type="match status" value="1"/>
</dbReference>
<evidence type="ECO:0000256" key="2">
    <source>
        <dbReference type="SAM" id="MobiDB-lite"/>
    </source>
</evidence>
<proteinExistence type="predicted"/>